<dbReference type="KEGG" id="mae:Maeo_0402"/>
<comment type="catalytic activity">
    <reaction evidence="1 9">
        <text>2 D-sedoheptulose 7-phosphate = D-glycero-alpha-D-manno-heptose 7-phosphate + D-glycero-beta-D-manno-heptose 7-phosphate</text>
        <dbReference type="Rhea" id="RHEA:27489"/>
        <dbReference type="ChEBI" id="CHEBI:57483"/>
        <dbReference type="ChEBI" id="CHEBI:60203"/>
        <dbReference type="ChEBI" id="CHEBI:60204"/>
        <dbReference type="EC" id="5.3.1.28"/>
    </reaction>
</comment>
<keyword evidence="5 9" id="KW-0479">Metal-binding</keyword>
<dbReference type="UniPathway" id="UPA00041">
    <property type="reaction ID" value="UER00436"/>
</dbReference>
<dbReference type="EMBL" id="CP000743">
    <property type="protein sequence ID" value="ABR55988.1"/>
    <property type="molecule type" value="Genomic_DNA"/>
</dbReference>
<comment type="cofactor">
    <cofactor evidence="9">
        <name>Zn(2+)</name>
        <dbReference type="ChEBI" id="CHEBI:29105"/>
    </cofactor>
    <text evidence="9">Binds 1 zinc ion per subunit.</text>
</comment>
<dbReference type="EC" id="5.3.1.28" evidence="9"/>
<sequence>MNNQFKESAEVKINFIQNNEENLKKSIEIIKNSLKNGNKILICGNGGSAADAQHFAAEIVGRFKLERRGFPAIALTTDTSILTAIGNDYGFEKIFERQVESLGNDGDILVGISTSGNSENVIKAIEKAKEMGLYTIALLGKDGGKLKDCADLSLIVNSNNTPRIQECHLTIYHVICEEVEKELVKL</sequence>
<dbReference type="PROSITE" id="PS51464">
    <property type="entry name" value="SIS"/>
    <property type="match status" value="1"/>
</dbReference>
<evidence type="ECO:0000313" key="11">
    <source>
        <dbReference type="EMBL" id="ABR55988.1"/>
    </source>
</evidence>
<gene>
    <name evidence="9" type="primary">gmhA</name>
    <name evidence="11" type="ordered locus">Maeo_0402</name>
</gene>
<dbReference type="InterPro" id="IPR004515">
    <property type="entry name" value="Phosphoheptose_Isoase"/>
</dbReference>
<dbReference type="Gene3D" id="3.40.50.10490">
    <property type="entry name" value="Glucose-6-phosphate isomerase like protein, domain 1"/>
    <property type="match status" value="1"/>
</dbReference>
<keyword evidence="4 9" id="KW-0963">Cytoplasm</keyword>
<keyword evidence="7 9" id="KW-0413">Isomerase</keyword>
<dbReference type="InterPro" id="IPR001347">
    <property type="entry name" value="SIS_dom"/>
</dbReference>
<dbReference type="STRING" id="419665.Maeo_0402"/>
<dbReference type="GO" id="GO:2001061">
    <property type="term" value="P:D-glycero-D-manno-heptose 7-phosphate biosynthetic process"/>
    <property type="evidence" value="ECO:0007669"/>
    <property type="project" value="UniProtKB-UniPathway"/>
</dbReference>
<evidence type="ECO:0000256" key="7">
    <source>
        <dbReference type="ARBA" id="ARBA00023235"/>
    </source>
</evidence>
<dbReference type="NCBIfam" id="TIGR00441">
    <property type="entry name" value="gmhA"/>
    <property type="match status" value="1"/>
</dbReference>
<evidence type="ECO:0000313" key="12">
    <source>
        <dbReference type="Proteomes" id="UP000001106"/>
    </source>
</evidence>
<dbReference type="InterPro" id="IPR050099">
    <property type="entry name" value="SIS_GmhA/DiaA_subfam"/>
</dbReference>
<dbReference type="RefSeq" id="WP_011973120.1">
    <property type="nucleotide sequence ID" value="NC_009635.1"/>
</dbReference>
<dbReference type="OrthoDB" id="64625at2157"/>
<evidence type="ECO:0000256" key="1">
    <source>
        <dbReference type="ARBA" id="ARBA00000348"/>
    </source>
</evidence>
<dbReference type="Pfam" id="PF13580">
    <property type="entry name" value="SIS_2"/>
    <property type="match status" value="1"/>
</dbReference>
<dbReference type="CDD" id="cd05006">
    <property type="entry name" value="SIS_GmhA"/>
    <property type="match status" value="1"/>
</dbReference>
<feature type="binding site" evidence="9">
    <location>
        <position position="173"/>
    </location>
    <ligand>
        <name>Zn(2+)</name>
        <dbReference type="ChEBI" id="CHEBI:29105"/>
    </ligand>
</feature>
<comment type="subcellular location">
    <subcellularLocation>
        <location evidence="2 9">Cytoplasm</location>
    </subcellularLocation>
</comment>
<dbReference type="PANTHER" id="PTHR30390">
    <property type="entry name" value="SEDOHEPTULOSE 7-PHOSPHATE ISOMERASE / DNAA INITIATOR-ASSOCIATING FACTOR FOR REPLICATION INITIATION"/>
    <property type="match status" value="1"/>
</dbReference>
<dbReference type="GO" id="GO:0005975">
    <property type="term" value="P:carbohydrate metabolic process"/>
    <property type="evidence" value="ECO:0007669"/>
    <property type="project" value="UniProtKB-UniRule"/>
</dbReference>
<comment type="miscellaneous">
    <text evidence="9">The reaction produces a racemic mixture of D-glycero-alpha-D-manno-heptose 7-phosphate and D-glycero-beta-D-manno-heptose 7-phosphate.</text>
</comment>
<dbReference type="GO" id="GO:0008270">
    <property type="term" value="F:zinc ion binding"/>
    <property type="evidence" value="ECO:0007669"/>
    <property type="project" value="UniProtKB-UniRule"/>
</dbReference>
<feature type="binding site" evidence="9">
    <location>
        <begin position="45"/>
        <end position="47"/>
    </location>
    <ligand>
        <name>substrate</name>
    </ligand>
</feature>
<proteinExistence type="inferred from homology"/>
<accession>A6UU16</accession>
<evidence type="ECO:0000256" key="9">
    <source>
        <dbReference type="HAMAP-Rule" id="MF_00067"/>
    </source>
</evidence>
<dbReference type="Proteomes" id="UP000001106">
    <property type="component" value="Chromosome"/>
</dbReference>
<feature type="domain" description="SIS" evidence="10">
    <location>
        <begin position="30"/>
        <end position="185"/>
    </location>
</feature>
<feature type="binding site" evidence="9">
    <location>
        <position position="54"/>
    </location>
    <ligand>
        <name>Zn(2+)</name>
        <dbReference type="ChEBI" id="CHEBI:29105"/>
    </ligand>
</feature>
<dbReference type="GeneID" id="5326625"/>
<dbReference type="GO" id="GO:0005737">
    <property type="term" value="C:cytoplasm"/>
    <property type="evidence" value="ECO:0007669"/>
    <property type="project" value="UniProtKB-SubCell"/>
</dbReference>
<dbReference type="InterPro" id="IPR035461">
    <property type="entry name" value="GmhA/DiaA"/>
</dbReference>
<keyword evidence="12" id="KW-1185">Reference proteome</keyword>
<comment type="similarity">
    <text evidence="3 9">Belongs to the SIS family. GmhA subfamily.</text>
</comment>
<evidence type="ECO:0000259" key="10">
    <source>
        <dbReference type="PROSITE" id="PS51464"/>
    </source>
</evidence>
<evidence type="ECO:0000256" key="2">
    <source>
        <dbReference type="ARBA" id="ARBA00004496"/>
    </source>
</evidence>
<dbReference type="InterPro" id="IPR046348">
    <property type="entry name" value="SIS_dom_sf"/>
</dbReference>
<dbReference type="HOGENOM" id="CLU_080999_4_0_2"/>
<feature type="binding site" evidence="9">
    <location>
        <position position="58"/>
    </location>
    <ligand>
        <name>Zn(2+)</name>
        <dbReference type="ChEBI" id="CHEBI:29105"/>
    </ligand>
</feature>
<dbReference type="PANTHER" id="PTHR30390:SF6">
    <property type="entry name" value="DNAA INITIATOR-ASSOCIATING PROTEIN DIAA"/>
    <property type="match status" value="1"/>
</dbReference>
<evidence type="ECO:0000256" key="6">
    <source>
        <dbReference type="ARBA" id="ARBA00022833"/>
    </source>
</evidence>
<reference evidence="11" key="1">
    <citation type="submission" date="2007-06" db="EMBL/GenBank/DDBJ databases">
        <title>Complete sequence of Methanococcus aeolicus Nankai-3.</title>
        <authorList>
            <consortium name="US DOE Joint Genome Institute"/>
            <person name="Copeland A."/>
            <person name="Lucas S."/>
            <person name="Lapidus A."/>
            <person name="Barry K."/>
            <person name="Glavina del Rio T."/>
            <person name="Dalin E."/>
            <person name="Tice H."/>
            <person name="Pitluck S."/>
            <person name="Chain P."/>
            <person name="Malfatti S."/>
            <person name="Shin M."/>
            <person name="Vergez L."/>
            <person name="Schmutz J."/>
            <person name="Larimer F."/>
            <person name="Land M."/>
            <person name="Hauser L."/>
            <person name="Kyrpides N."/>
            <person name="Lykidis A."/>
            <person name="Sieprawska-Lupa M."/>
            <person name="Whitman W.B."/>
            <person name="Richardson P."/>
        </authorList>
    </citation>
    <scope>NUCLEOTIDE SEQUENCE [LARGE SCALE GENOMIC DNA]</scope>
    <source>
        <strain evidence="11">Nankai-3</strain>
    </source>
</reference>
<dbReference type="GO" id="GO:0097367">
    <property type="term" value="F:carbohydrate derivative binding"/>
    <property type="evidence" value="ECO:0007669"/>
    <property type="project" value="InterPro"/>
</dbReference>
<name>A6UU16_META3</name>
<feature type="binding site" evidence="9">
    <location>
        <begin position="113"/>
        <end position="115"/>
    </location>
    <ligand>
        <name>substrate</name>
    </ligand>
</feature>
<protein>
    <recommendedName>
        <fullName evidence="9">Probable phosphoheptose isomerase</fullName>
        <ecNumber evidence="9">5.3.1.28</ecNumber>
    </recommendedName>
    <alternativeName>
        <fullName evidence="9">Sedoheptulose 7-phosphate isomerase</fullName>
    </alternativeName>
</protein>
<comment type="function">
    <text evidence="9">Catalyzes the isomerization of sedoheptulose 7-phosphate in D-glycero-D-manno-heptose 7-phosphate.</text>
</comment>
<evidence type="ECO:0000256" key="4">
    <source>
        <dbReference type="ARBA" id="ARBA00022490"/>
    </source>
</evidence>
<feature type="binding site" evidence="9">
    <location>
        <position position="165"/>
    </location>
    <ligand>
        <name>Zn(2+)</name>
        <dbReference type="ChEBI" id="CHEBI:29105"/>
    </ligand>
</feature>
<evidence type="ECO:0000256" key="5">
    <source>
        <dbReference type="ARBA" id="ARBA00022723"/>
    </source>
</evidence>
<feature type="binding site" evidence="9">
    <location>
        <position position="58"/>
    </location>
    <ligand>
        <name>substrate</name>
    </ligand>
</feature>
<feature type="binding site" evidence="9">
    <location>
        <begin position="87"/>
        <end position="88"/>
    </location>
    <ligand>
        <name>substrate</name>
    </ligand>
</feature>
<comment type="pathway">
    <text evidence="9">Carbohydrate biosynthesis; D-glycero-D-manno-heptose 7-phosphate biosynthesis; D-glycero-alpha-D-manno-heptose 7-phosphate and D-glycero-beta-D-manno-heptose 7-phosphate from sedoheptulose 7-phosphate: step 1/1.</text>
</comment>
<keyword evidence="6 9" id="KW-0862">Zinc</keyword>
<feature type="binding site" evidence="9">
    <location>
        <position position="118"/>
    </location>
    <ligand>
        <name>substrate</name>
    </ligand>
</feature>
<evidence type="ECO:0000256" key="8">
    <source>
        <dbReference type="ARBA" id="ARBA00023277"/>
    </source>
</evidence>
<dbReference type="SUPFAM" id="SSF53697">
    <property type="entry name" value="SIS domain"/>
    <property type="match status" value="1"/>
</dbReference>
<organism evidence="11 12">
    <name type="scientific">Methanococcus aeolicus (strain ATCC BAA-1280 / DSM 17508 / OCM 812 / Nankai-3)</name>
    <dbReference type="NCBI Taxonomy" id="419665"/>
    <lineage>
        <taxon>Archaea</taxon>
        <taxon>Methanobacteriati</taxon>
        <taxon>Methanobacteriota</taxon>
        <taxon>Methanomada group</taxon>
        <taxon>Methanococci</taxon>
        <taxon>Methanococcales</taxon>
        <taxon>Methanococcaceae</taxon>
        <taxon>Methanococcus</taxon>
    </lineage>
</organism>
<dbReference type="AlphaFoldDB" id="A6UU16"/>
<feature type="binding site" evidence="9">
    <location>
        <position position="165"/>
    </location>
    <ligand>
        <name>substrate</name>
    </ligand>
</feature>
<dbReference type="HAMAP" id="MF_00067">
    <property type="entry name" value="GmhA"/>
    <property type="match status" value="1"/>
</dbReference>
<keyword evidence="8 9" id="KW-0119">Carbohydrate metabolism</keyword>
<dbReference type="GO" id="GO:0008968">
    <property type="term" value="F:D-sedoheptulose 7-phosphate isomerase activity"/>
    <property type="evidence" value="ECO:0007669"/>
    <property type="project" value="UniProtKB-UniRule"/>
</dbReference>
<evidence type="ECO:0000256" key="3">
    <source>
        <dbReference type="ARBA" id="ARBA00009894"/>
    </source>
</evidence>
<dbReference type="eggNOG" id="arCOG05355">
    <property type="taxonomic scope" value="Archaea"/>
</dbReference>